<accession>A0A0H4J2D3</accession>
<evidence type="ECO:0000256" key="7">
    <source>
        <dbReference type="SAM" id="Phobius"/>
    </source>
</evidence>
<dbReference type="Gene3D" id="2.40.10.340">
    <property type="entry name" value="Rod shape-determining protein MreC, domain 1"/>
    <property type="match status" value="1"/>
</dbReference>
<dbReference type="Gene3D" id="2.40.10.350">
    <property type="entry name" value="Rod shape-determining protein MreC, domain 2"/>
    <property type="match status" value="1"/>
</dbReference>
<evidence type="ECO:0000256" key="1">
    <source>
        <dbReference type="ARBA" id="ARBA00009369"/>
    </source>
</evidence>
<dbReference type="InterPro" id="IPR042177">
    <property type="entry name" value="Cell/Rod_1"/>
</dbReference>
<dbReference type="InterPro" id="IPR055342">
    <property type="entry name" value="MreC_beta-barrel_core"/>
</dbReference>
<evidence type="ECO:0000256" key="4">
    <source>
        <dbReference type="ARBA" id="ARBA00032089"/>
    </source>
</evidence>
<evidence type="ECO:0000313" key="10">
    <source>
        <dbReference type="Proteomes" id="UP000066549"/>
    </source>
</evidence>
<gene>
    <name evidence="9" type="ORF">VI33_04075</name>
</gene>
<comment type="function">
    <text evidence="5">Involved in formation and maintenance of cell shape.</text>
</comment>
<dbReference type="NCBIfam" id="TIGR00219">
    <property type="entry name" value="mreC"/>
    <property type="match status" value="1"/>
</dbReference>
<feature type="coiled-coil region" evidence="6">
    <location>
        <begin position="79"/>
        <end position="109"/>
    </location>
</feature>
<dbReference type="EMBL" id="CP011002">
    <property type="protein sequence ID" value="AKO65898.1"/>
    <property type="molecule type" value="Genomic_DNA"/>
</dbReference>
<dbReference type="InterPro" id="IPR042175">
    <property type="entry name" value="Cell/Rod_MreC_2"/>
</dbReference>
<dbReference type="GO" id="GO:0008360">
    <property type="term" value="P:regulation of cell shape"/>
    <property type="evidence" value="ECO:0007669"/>
    <property type="project" value="UniProtKB-KW"/>
</dbReference>
<evidence type="ECO:0000259" key="8">
    <source>
        <dbReference type="Pfam" id="PF04085"/>
    </source>
</evidence>
<name>A0A0H4J2D3_9PROT</name>
<keyword evidence="6" id="KW-0175">Coiled coil</keyword>
<evidence type="ECO:0000256" key="5">
    <source>
        <dbReference type="PIRNR" id="PIRNR038471"/>
    </source>
</evidence>
<keyword evidence="3 5" id="KW-0133">Cell shape</keyword>
<feature type="transmembrane region" description="Helical" evidence="7">
    <location>
        <begin position="21"/>
        <end position="38"/>
    </location>
</feature>
<dbReference type="OrthoDB" id="9808025at2"/>
<dbReference type="PANTHER" id="PTHR34138">
    <property type="entry name" value="CELL SHAPE-DETERMINING PROTEIN MREC"/>
    <property type="match status" value="1"/>
</dbReference>
<reference evidence="9 10" key="1">
    <citation type="submission" date="2015-03" db="EMBL/GenBank/DDBJ databases">
        <title>Comparative analysis of the OM43 clade including a novel species from Red Sea uncovers genomic and metabolic diversity among marine methylotrophs.</title>
        <authorList>
            <person name="Jimenez-Infante F."/>
            <person name="Ngugi D.K."/>
            <person name="Vinu M."/>
            <person name="Alam I."/>
            <person name="Kamau A."/>
            <person name="Blom J."/>
            <person name="Bajic V.B."/>
            <person name="Stingl U."/>
        </authorList>
    </citation>
    <scope>NUCLEOTIDE SEQUENCE [LARGE SCALE GENOMIC DNA]</scope>
    <source>
        <strain evidence="9 10">MBRSH7</strain>
    </source>
</reference>
<dbReference type="PATRIC" id="fig|1623450.3.peg.808"/>
<evidence type="ECO:0000256" key="3">
    <source>
        <dbReference type="ARBA" id="ARBA00022960"/>
    </source>
</evidence>
<keyword evidence="7" id="KW-1133">Transmembrane helix</keyword>
<keyword evidence="7" id="KW-0472">Membrane</keyword>
<dbReference type="InterPro" id="IPR007221">
    <property type="entry name" value="MreC"/>
</dbReference>
<protein>
    <recommendedName>
        <fullName evidence="2 5">Cell shape-determining protein MreC</fullName>
    </recommendedName>
    <alternativeName>
        <fullName evidence="4 5">Cell shape protein MreC</fullName>
    </alternativeName>
</protein>
<sequence>MFLSSKKSKYKTLFSKNEINLNLLIILFIINFSIFSSNQDNRYLNQIKKSLQFGPQSISLIFEFGANLLNDVSSYFIFKQNLLSENEKLQKENAELKAYVMQMADIESENYELNNKLNIQKKYFKESIITQILNLNYQGQNHHFLVDKGEVDGVYAGQIVVDKSGIVGQVIEVNNNSSVIRTILSNQLYLTGYIKSGKNIYQSLIQGNGKNLTVNYFNKTNKINHGDEIFTTGDNLNIPKGLRIGKIKKILNTELNDFYKLIIEPSSNPYKERFLVIVK</sequence>
<dbReference type="PIRSF" id="PIRSF038471">
    <property type="entry name" value="MreC"/>
    <property type="match status" value="1"/>
</dbReference>
<dbReference type="Pfam" id="PF04085">
    <property type="entry name" value="MreC"/>
    <property type="match status" value="1"/>
</dbReference>
<keyword evidence="7" id="KW-0812">Transmembrane</keyword>
<feature type="domain" description="Rod shape-determining protein MreC beta-barrel core" evidence="8">
    <location>
        <begin position="134"/>
        <end position="279"/>
    </location>
</feature>
<evidence type="ECO:0000256" key="6">
    <source>
        <dbReference type="SAM" id="Coils"/>
    </source>
</evidence>
<proteinExistence type="inferred from homology"/>
<dbReference type="Proteomes" id="UP000066549">
    <property type="component" value="Chromosome"/>
</dbReference>
<dbReference type="AlphaFoldDB" id="A0A0H4J2D3"/>
<organism evidence="9 10">
    <name type="scientific">Methylophilales bacterium MBRS-H7</name>
    <dbReference type="NCBI Taxonomy" id="1623450"/>
    <lineage>
        <taxon>Bacteria</taxon>
        <taxon>Pseudomonadati</taxon>
        <taxon>Pseudomonadota</taxon>
        <taxon>Betaproteobacteria</taxon>
        <taxon>Nitrosomonadales</taxon>
        <taxon>OM43 clade</taxon>
    </lineage>
</organism>
<keyword evidence="10" id="KW-1185">Reference proteome</keyword>
<dbReference type="GO" id="GO:0005886">
    <property type="term" value="C:plasma membrane"/>
    <property type="evidence" value="ECO:0007669"/>
    <property type="project" value="TreeGrafter"/>
</dbReference>
<evidence type="ECO:0000313" key="9">
    <source>
        <dbReference type="EMBL" id="AKO65898.1"/>
    </source>
</evidence>
<comment type="similarity">
    <text evidence="1 5">Belongs to the MreC family.</text>
</comment>
<evidence type="ECO:0000256" key="2">
    <source>
        <dbReference type="ARBA" id="ARBA00013855"/>
    </source>
</evidence>
<dbReference type="PANTHER" id="PTHR34138:SF1">
    <property type="entry name" value="CELL SHAPE-DETERMINING PROTEIN MREC"/>
    <property type="match status" value="1"/>
</dbReference>